<dbReference type="AlphaFoldDB" id="A0A149TN22"/>
<accession>A0A149TN22</accession>
<gene>
    <name evidence="1" type="ORF">AD945_01350</name>
</gene>
<dbReference type="EMBL" id="LHZR01000069">
    <property type="protein sequence ID" value="KXV50775.1"/>
    <property type="molecule type" value="Genomic_DNA"/>
</dbReference>
<dbReference type="Proteomes" id="UP000075636">
    <property type="component" value="Unassembled WGS sequence"/>
</dbReference>
<comment type="caution">
    <text evidence="1">The sequence shown here is derived from an EMBL/GenBank/DDBJ whole genome shotgun (WGS) entry which is preliminary data.</text>
</comment>
<reference evidence="1 2" key="1">
    <citation type="submission" date="2015-06" db="EMBL/GenBank/DDBJ databases">
        <title>Improved classification and identification of acetic acid bacteria using matrix-assisted laser desorption/ionization time-of-flight mass spectrometry; Gluconobacter nephelii and Gluconobacter uchimurae are later heterotypic synonyms of Gluconobacter japonicus and Gluconobacter oxydans, respectively.</title>
        <authorList>
            <person name="Li L."/>
            <person name="Cleenwerck I."/>
            <person name="De Vuyst L."/>
            <person name="Vandamme P."/>
        </authorList>
    </citation>
    <scope>NUCLEOTIDE SEQUENCE [LARGE SCALE GENOMIC DNA]</scope>
    <source>
        <strain evidence="1 2">LMG 1768</strain>
    </source>
</reference>
<evidence type="ECO:0000313" key="2">
    <source>
        <dbReference type="Proteomes" id="UP000075636"/>
    </source>
</evidence>
<dbReference type="RefSeq" id="WP_062105895.1">
    <property type="nucleotide sequence ID" value="NZ_LHZR01000069.1"/>
</dbReference>
<name>A0A149TN22_9PROT</name>
<dbReference type="PATRIC" id="fig|318683.6.peg.2809"/>
<sequence length="271" mass="28439">MTIQTCTIAGTKIIVDRYETVSYGANRIIHQYPGGLTPMVETLGQRPTIFEIEGSLDVNDNGLLGRALTAIMNGDAYQDLTDLMEEMADTSGALIELVHPSLGSWYGTILQCPFSESKERLGIVQVRLSFFAHSKTSQQKTSIFQTVTNVITGSQASGIGTIGAAFNTAMQAKNLLGTPASALTTVGASVTGLISRSTGLTNSISGIDSLFGGAATLGRFAQTSSVPSDIISTISTSQSAKAITSDVTTAMVEKISDNRRTISGLVSDLVT</sequence>
<proteinExistence type="predicted"/>
<organism evidence="1 2">
    <name type="scientific">Gluconobacter albidus</name>
    <dbReference type="NCBI Taxonomy" id="318683"/>
    <lineage>
        <taxon>Bacteria</taxon>
        <taxon>Pseudomonadati</taxon>
        <taxon>Pseudomonadota</taxon>
        <taxon>Alphaproteobacteria</taxon>
        <taxon>Acetobacterales</taxon>
        <taxon>Acetobacteraceae</taxon>
        <taxon>Gluconobacter</taxon>
    </lineage>
</organism>
<evidence type="ECO:0000313" key="1">
    <source>
        <dbReference type="EMBL" id="KXV50775.1"/>
    </source>
</evidence>
<protein>
    <submittedName>
        <fullName evidence="1">Uncharacterized protein</fullName>
    </submittedName>
</protein>